<dbReference type="PANTHER" id="PTHR10782">
    <property type="entry name" value="ZINC FINGER MIZ DOMAIN-CONTAINING PROTEIN"/>
    <property type="match status" value="1"/>
</dbReference>
<feature type="compositionally biased region" description="Pro residues" evidence="9">
    <location>
        <begin position="653"/>
        <end position="665"/>
    </location>
</feature>
<evidence type="ECO:0000256" key="7">
    <source>
        <dbReference type="ARBA" id="ARBA00022833"/>
    </source>
</evidence>
<dbReference type="GeneID" id="20671882"/>
<dbReference type="Gene3D" id="2.60.120.780">
    <property type="entry name" value="PINIT domain"/>
    <property type="match status" value="1"/>
</dbReference>
<dbReference type="KEGG" id="hir:HETIRDRAFT_377521"/>
<dbReference type="STRING" id="747525.W4KM48"/>
<dbReference type="PROSITE" id="PS51466">
    <property type="entry name" value="PINIT"/>
    <property type="match status" value="1"/>
</dbReference>
<proteinExistence type="inferred from homology"/>
<feature type="compositionally biased region" description="Low complexity" evidence="9">
    <location>
        <begin position="591"/>
        <end position="633"/>
    </location>
</feature>
<evidence type="ECO:0000256" key="1">
    <source>
        <dbReference type="ARBA" id="ARBA00004718"/>
    </source>
</evidence>
<evidence type="ECO:0000256" key="4">
    <source>
        <dbReference type="ARBA" id="ARBA00022723"/>
    </source>
</evidence>
<dbReference type="HOGENOM" id="CLU_020537_0_0_1"/>
<evidence type="ECO:0000256" key="3">
    <source>
        <dbReference type="ARBA" id="ARBA00022679"/>
    </source>
</evidence>
<feature type="region of interest" description="Disordered" evidence="9">
    <location>
        <begin position="439"/>
        <end position="685"/>
    </location>
</feature>
<feature type="domain" description="SP-RING-type" evidence="10">
    <location>
        <begin position="342"/>
        <end position="427"/>
    </location>
</feature>
<dbReference type="Pfam" id="PF02891">
    <property type="entry name" value="zf-MIZ"/>
    <property type="match status" value="1"/>
</dbReference>
<keyword evidence="7" id="KW-0862">Zinc</keyword>
<organism evidence="12 13">
    <name type="scientific">Heterobasidion irregulare (strain TC 32-1)</name>
    <dbReference type="NCBI Taxonomy" id="747525"/>
    <lineage>
        <taxon>Eukaryota</taxon>
        <taxon>Fungi</taxon>
        <taxon>Dikarya</taxon>
        <taxon>Basidiomycota</taxon>
        <taxon>Agaricomycotina</taxon>
        <taxon>Agaricomycetes</taxon>
        <taxon>Russulales</taxon>
        <taxon>Bondarzewiaceae</taxon>
        <taxon>Heterobasidion</taxon>
        <taxon>Heterobasidion annosum species complex</taxon>
    </lineage>
</organism>
<dbReference type="Pfam" id="PF14324">
    <property type="entry name" value="PINIT"/>
    <property type="match status" value="1"/>
</dbReference>
<evidence type="ECO:0000256" key="6">
    <source>
        <dbReference type="ARBA" id="ARBA00022786"/>
    </source>
</evidence>
<evidence type="ECO:0000256" key="8">
    <source>
        <dbReference type="PROSITE-ProRule" id="PRU00452"/>
    </source>
</evidence>
<comment type="similarity">
    <text evidence="2">Belongs to the PIAS family.</text>
</comment>
<keyword evidence="4" id="KW-0479">Metal-binding</keyword>
<dbReference type="InterPro" id="IPR013083">
    <property type="entry name" value="Znf_RING/FYVE/PHD"/>
</dbReference>
<comment type="pathway">
    <text evidence="1">Protein modification; protein sumoylation.</text>
</comment>
<dbReference type="GO" id="GO:0000785">
    <property type="term" value="C:chromatin"/>
    <property type="evidence" value="ECO:0007669"/>
    <property type="project" value="TreeGrafter"/>
</dbReference>
<dbReference type="EMBL" id="KI925454">
    <property type="protein sequence ID" value="ETW86882.1"/>
    <property type="molecule type" value="Genomic_DNA"/>
</dbReference>
<keyword evidence="13" id="KW-1185">Reference proteome</keyword>
<evidence type="ECO:0000256" key="2">
    <source>
        <dbReference type="ARBA" id="ARBA00005383"/>
    </source>
</evidence>
<evidence type="ECO:0000256" key="9">
    <source>
        <dbReference type="SAM" id="MobiDB-lite"/>
    </source>
</evidence>
<dbReference type="GO" id="GO:0016925">
    <property type="term" value="P:protein sumoylation"/>
    <property type="evidence" value="ECO:0007669"/>
    <property type="project" value="UniProtKB-UniPathway"/>
</dbReference>
<dbReference type="PANTHER" id="PTHR10782:SF4">
    <property type="entry name" value="TONALLI, ISOFORM E"/>
    <property type="match status" value="1"/>
</dbReference>
<dbReference type="InterPro" id="IPR023321">
    <property type="entry name" value="PINIT"/>
</dbReference>
<reference evidence="12 13" key="1">
    <citation type="journal article" date="2012" name="New Phytol.">
        <title>Insight into trade-off between wood decay and parasitism from the genome of a fungal forest pathogen.</title>
        <authorList>
            <person name="Olson A."/>
            <person name="Aerts A."/>
            <person name="Asiegbu F."/>
            <person name="Belbahri L."/>
            <person name="Bouzid O."/>
            <person name="Broberg A."/>
            <person name="Canback B."/>
            <person name="Coutinho P.M."/>
            <person name="Cullen D."/>
            <person name="Dalman K."/>
            <person name="Deflorio G."/>
            <person name="van Diepen L.T."/>
            <person name="Dunand C."/>
            <person name="Duplessis S."/>
            <person name="Durling M."/>
            <person name="Gonthier P."/>
            <person name="Grimwood J."/>
            <person name="Fossdal C.G."/>
            <person name="Hansson D."/>
            <person name="Henrissat B."/>
            <person name="Hietala A."/>
            <person name="Himmelstrand K."/>
            <person name="Hoffmeister D."/>
            <person name="Hogberg N."/>
            <person name="James T.Y."/>
            <person name="Karlsson M."/>
            <person name="Kohler A."/>
            <person name="Kues U."/>
            <person name="Lee Y.H."/>
            <person name="Lin Y.C."/>
            <person name="Lind M."/>
            <person name="Lindquist E."/>
            <person name="Lombard V."/>
            <person name="Lucas S."/>
            <person name="Lunden K."/>
            <person name="Morin E."/>
            <person name="Murat C."/>
            <person name="Park J."/>
            <person name="Raffaello T."/>
            <person name="Rouze P."/>
            <person name="Salamov A."/>
            <person name="Schmutz J."/>
            <person name="Solheim H."/>
            <person name="Stahlberg J."/>
            <person name="Velez H."/>
            <person name="de Vries R.P."/>
            <person name="Wiebenga A."/>
            <person name="Woodward S."/>
            <person name="Yakovlev I."/>
            <person name="Garbelotto M."/>
            <person name="Martin F."/>
            <person name="Grigoriev I.V."/>
            <person name="Stenlid J."/>
        </authorList>
    </citation>
    <scope>NUCLEOTIDE SEQUENCE [LARGE SCALE GENOMIC DNA]</scope>
    <source>
        <strain evidence="12 13">TC 32-1</strain>
    </source>
</reference>
<dbReference type="eggNOG" id="KOG2169">
    <property type="taxonomic scope" value="Eukaryota"/>
</dbReference>
<dbReference type="InterPro" id="IPR038654">
    <property type="entry name" value="PINIT_sf"/>
</dbReference>
<dbReference type="Proteomes" id="UP000030671">
    <property type="component" value="Unassembled WGS sequence"/>
</dbReference>
<keyword evidence="6" id="KW-0833">Ubl conjugation pathway</keyword>
<dbReference type="GO" id="GO:0061665">
    <property type="term" value="F:SUMO ligase activity"/>
    <property type="evidence" value="ECO:0007669"/>
    <property type="project" value="TreeGrafter"/>
</dbReference>
<evidence type="ECO:0000313" key="13">
    <source>
        <dbReference type="Proteomes" id="UP000030671"/>
    </source>
</evidence>
<feature type="compositionally biased region" description="Basic and acidic residues" evidence="9">
    <location>
        <begin position="511"/>
        <end position="525"/>
    </location>
</feature>
<dbReference type="InParanoid" id="W4KM48"/>
<dbReference type="OrthoDB" id="28127at2759"/>
<feature type="domain" description="PINIT" evidence="11">
    <location>
        <begin position="135"/>
        <end position="312"/>
    </location>
</feature>
<dbReference type="PROSITE" id="PS51044">
    <property type="entry name" value="ZF_SP_RING"/>
    <property type="match status" value="1"/>
</dbReference>
<keyword evidence="3" id="KW-0808">Transferase</keyword>
<dbReference type="GO" id="GO:0008270">
    <property type="term" value="F:zinc ion binding"/>
    <property type="evidence" value="ECO:0007669"/>
    <property type="project" value="UniProtKB-KW"/>
</dbReference>
<evidence type="ECO:0000256" key="5">
    <source>
        <dbReference type="ARBA" id="ARBA00022771"/>
    </source>
</evidence>
<feature type="compositionally biased region" description="Basic and acidic residues" evidence="9">
    <location>
        <begin position="573"/>
        <end position="583"/>
    </location>
</feature>
<sequence length="685" mass="75442">MSAADPWAEFESSKVKVRYNTVDKLKQIITGFNEVCCTVLSKSGKKQELIDRVLGILDGWKNTGNIDRWNAGRVVLNQVRDTGIFKAAGSSYAPSPIAYPPKYIPGSAASVYSVSSAGSSIPRYDSFSTLRNPSSIPSPSASTSLSAARPIIRFRSSPFFHVDQIVSSVVECPESTSQADRRQQIVSFTLNNEQILKLTSSSTKYQLRLYCTSSSYYSLSPAAFRQTNALCPIEFPPTCEVRVNQNQITANMKGLKKKPGTAPPADLTKLVKMISGASTKVEMVYVNNQTNNNQQPPPPKKYYIAVMLVQVTNVDQLIDRLVKGKYKSKSDILAKMKQAVSDDDDIVAGPQKMSLKCPLSYMRITTPCRAAQCVHPQCFDAMSWYSVNEQTTTWMCPVCDKTINHEDLIVDGYFDEILKTTPDTVEDVMVEADGEWHTSDDNYASAGWKQSRKPVAATPISMPPSPVKPIKQSRSHSPELPPNGSATKGEMWGPRDGDAVLVLDSDDEDEGRVKRELSPSCRDESSNFSLESAPPGSQIIDLTLDSDDEPEPPAHPSGKRKAVDEMPSPTEPIWKKSRMDTDGSLHGVMRSVNGNVNTSASTSSATGSNIGGSPYMNGSSYQRQPSASSQYPYSPHPARPWIPQHPSAFTSPLYPPNQLPPPRPTSSPRHHYYSPPTRHPYQDWR</sequence>
<dbReference type="AlphaFoldDB" id="W4KM48"/>
<dbReference type="Gene3D" id="3.30.40.10">
    <property type="entry name" value="Zinc/RING finger domain, C3HC4 (zinc finger)"/>
    <property type="match status" value="1"/>
</dbReference>
<gene>
    <name evidence="12" type="ORF">HETIRDRAFT_377521</name>
</gene>
<accession>W4KM48</accession>
<dbReference type="RefSeq" id="XP_009540851.1">
    <property type="nucleotide sequence ID" value="XM_009542556.1"/>
</dbReference>
<name>W4KM48_HETIT</name>
<protein>
    <submittedName>
        <fullName evidence="12">Uncharacterized protein</fullName>
    </submittedName>
</protein>
<dbReference type="FunCoup" id="W4KM48">
    <property type="interactions" value="241"/>
</dbReference>
<dbReference type="InterPro" id="IPR004181">
    <property type="entry name" value="Znf_MIZ"/>
</dbReference>
<evidence type="ECO:0000259" key="11">
    <source>
        <dbReference type="PROSITE" id="PS51466"/>
    </source>
</evidence>
<keyword evidence="5 8" id="KW-0863">Zinc-finger</keyword>
<dbReference type="UniPathway" id="UPA00886"/>
<evidence type="ECO:0000313" key="12">
    <source>
        <dbReference type="EMBL" id="ETW86882.1"/>
    </source>
</evidence>
<evidence type="ECO:0000259" key="10">
    <source>
        <dbReference type="PROSITE" id="PS51044"/>
    </source>
</evidence>